<dbReference type="RefSeq" id="WP_134212022.1">
    <property type="nucleotide sequence ID" value="NZ_QFFZ01000001.1"/>
</dbReference>
<comment type="similarity">
    <text evidence="6">Belongs to the RnpA family.</text>
</comment>
<protein>
    <recommendedName>
        <fullName evidence="6 7">Ribonuclease P protein component</fullName>
        <shortName evidence="6">RNase P protein</shortName>
        <shortName evidence="6">RNaseP protein</shortName>
        <ecNumber evidence="6 7">3.1.26.5</ecNumber>
    </recommendedName>
    <alternativeName>
        <fullName evidence="6">Protein C5</fullName>
    </alternativeName>
</protein>
<dbReference type="Pfam" id="PF00825">
    <property type="entry name" value="Ribonuclease_P"/>
    <property type="match status" value="1"/>
</dbReference>
<dbReference type="Gene3D" id="3.30.230.10">
    <property type="match status" value="1"/>
</dbReference>
<dbReference type="HAMAP" id="MF_00227">
    <property type="entry name" value="RNase_P"/>
    <property type="match status" value="1"/>
</dbReference>
<proteinExistence type="inferred from homology"/>
<organism evidence="8 9">
    <name type="scientific">Pelotomaculum propionicicum</name>
    <dbReference type="NCBI Taxonomy" id="258475"/>
    <lineage>
        <taxon>Bacteria</taxon>
        <taxon>Bacillati</taxon>
        <taxon>Bacillota</taxon>
        <taxon>Clostridia</taxon>
        <taxon>Eubacteriales</taxon>
        <taxon>Desulfotomaculaceae</taxon>
        <taxon>Pelotomaculum</taxon>
    </lineage>
</organism>
<evidence type="ECO:0000256" key="1">
    <source>
        <dbReference type="ARBA" id="ARBA00022694"/>
    </source>
</evidence>
<dbReference type="GO" id="GO:0001682">
    <property type="term" value="P:tRNA 5'-leader removal"/>
    <property type="evidence" value="ECO:0007669"/>
    <property type="project" value="UniProtKB-UniRule"/>
</dbReference>
<dbReference type="NCBIfam" id="TIGR00188">
    <property type="entry name" value="rnpA"/>
    <property type="match status" value="1"/>
</dbReference>
<evidence type="ECO:0000256" key="4">
    <source>
        <dbReference type="ARBA" id="ARBA00022801"/>
    </source>
</evidence>
<dbReference type="InterPro" id="IPR000100">
    <property type="entry name" value="RNase_P"/>
</dbReference>
<evidence type="ECO:0000256" key="6">
    <source>
        <dbReference type="HAMAP-Rule" id="MF_00227"/>
    </source>
</evidence>
<evidence type="ECO:0000313" key="9">
    <source>
        <dbReference type="Proteomes" id="UP000297597"/>
    </source>
</evidence>
<dbReference type="AlphaFoldDB" id="A0A4Y7RXR7"/>
<dbReference type="InterPro" id="IPR014721">
    <property type="entry name" value="Ribsml_uS5_D2-typ_fold_subgr"/>
</dbReference>
<evidence type="ECO:0000313" key="8">
    <source>
        <dbReference type="EMBL" id="TEB13711.1"/>
    </source>
</evidence>
<evidence type="ECO:0000256" key="5">
    <source>
        <dbReference type="ARBA" id="ARBA00022884"/>
    </source>
</evidence>
<dbReference type="GO" id="GO:0030677">
    <property type="term" value="C:ribonuclease P complex"/>
    <property type="evidence" value="ECO:0007669"/>
    <property type="project" value="TreeGrafter"/>
</dbReference>
<accession>A0A4Y7RXR7</accession>
<keyword evidence="9" id="KW-1185">Reference proteome</keyword>
<gene>
    <name evidence="6 8" type="primary">rnpA</name>
    <name evidence="8" type="ORF">Pmgp_00114</name>
</gene>
<evidence type="ECO:0000256" key="3">
    <source>
        <dbReference type="ARBA" id="ARBA00022759"/>
    </source>
</evidence>
<dbReference type="GO" id="GO:0000049">
    <property type="term" value="F:tRNA binding"/>
    <property type="evidence" value="ECO:0007669"/>
    <property type="project" value="UniProtKB-UniRule"/>
</dbReference>
<dbReference type="EMBL" id="QFFZ01000001">
    <property type="protein sequence ID" value="TEB13711.1"/>
    <property type="molecule type" value="Genomic_DNA"/>
</dbReference>
<dbReference type="SUPFAM" id="SSF54211">
    <property type="entry name" value="Ribosomal protein S5 domain 2-like"/>
    <property type="match status" value="1"/>
</dbReference>
<keyword evidence="1 6" id="KW-0819">tRNA processing</keyword>
<name>A0A4Y7RXR7_9FIRM</name>
<comment type="catalytic activity">
    <reaction evidence="6">
        <text>Endonucleolytic cleavage of RNA, removing 5'-extranucleotides from tRNA precursor.</text>
        <dbReference type="EC" id="3.1.26.5"/>
    </reaction>
</comment>
<keyword evidence="5 6" id="KW-0694">RNA-binding</keyword>
<comment type="caution">
    <text evidence="8">The sequence shown here is derived from an EMBL/GenBank/DDBJ whole genome shotgun (WGS) entry which is preliminary data.</text>
</comment>
<sequence length="110" mass="12907">MSALTVLKKNKDYKNVYSRGKSVADRHLVLYFLANNSSDCRLGFTVSRKIGNAVKRNRIRRLFKEACRINKEQFTGGYDIVLLARRHNESLKYRQVEESLLKLLKKVFIR</sequence>
<dbReference type="EC" id="3.1.26.5" evidence="6 7"/>
<dbReference type="OrthoDB" id="9810867at2"/>
<dbReference type="GO" id="GO:0004526">
    <property type="term" value="F:ribonuclease P activity"/>
    <property type="evidence" value="ECO:0007669"/>
    <property type="project" value="UniProtKB-UniRule"/>
</dbReference>
<keyword evidence="3 6" id="KW-0255">Endonuclease</keyword>
<evidence type="ECO:0000256" key="2">
    <source>
        <dbReference type="ARBA" id="ARBA00022722"/>
    </source>
</evidence>
<reference evidence="8 9" key="1">
    <citation type="journal article" date="2018" name="Environ. Microbiol.">
        <title>Novel energy conservation strategies and behaviour of Pelotomaculum schinkii driving syntrophic propionate catabolism.</title>
        <authorList>
            <person name="Hidalgo-Ahumada C.A.P."/>
            <person name="Nobu M.K."/>
            <person name="Narihiro T."/>
            <person name="Tamaki H."/>
            <person name="Liu W.T."/>
            <person name="Kamagata Y."/>
            <person name="Stams A.J.M."/>
            <person name="Imachi H."/>
            <person name="Sousa D.Z."/>
        </authorList>
    </citation>
    <scope>NUCLEOTIDE SEQUENCE [LARGE SCALE GENOMIC DNA]</scope>
    <source>
        <strain evidence="8 9">MGP</strain>
    </source>
</reference>
<comment type="subunit">
    <text evidence="6">Consists of a catalytic RNA component (M1 or rnpB) and a protein subunit.</text>
</comment>
<keyword evidence="2 6" id="KW-0540">Nuclease</keyword>
<comment type="function">
    <text evidence="6">RNaseP catalyzes the removal of the 5'-leader sequence from pre-tRNA to produce the mature 5'-terminus. It can also cleave other RNA substrates such as 4.5S RNA. The protein component plays an auxiliary but essential role in vivo by binding to the 5'-leader sequence and broadening the substrate specificity of the ribozyme.</text>
</comment>
<dbReference type="PANTHER" id="PTHR33992">
    <property type="entry name" value="RIBONUCLEASE P PROTEIN COMPONENT"/>
    <property type="match status" value="1"/>
</dbReference>
<dbReference type="Proteomes" id="UP000297597">
    <property type="component" value="Unassembled WGS sequence"/>
</dbReference>
<dbReference type="PANTHER" id="PTHR33992:SF1">
    <property type="entry name" value="RIBONUCLEASE P PROTEIN COMPONENT"/>
    <property type="match status" value="1"/>
</dbReference>
<dbReference type="InterPro" id="IPR020568">
    <property type="entry name" value="Ribosomal_Su5_D2-typ_SF"/>
</dbReference>
<dbReference type="GO" id="GO:0042781">
    <property type="term" value="F:3'-tRNA processing endoribonuclease activity"/>
    <property type="evidence" value="ECO:0007669"/>
    <property type="project" value="TreeGrafter"/>
</dbReference>
<keyword evidence="4 6" id="KW-0378">Hydrolase</keyword>
<evidence type="ECO:0000256" key="7">
    <source>
        <dbReference type="NCBIfam" id="TIGR00188"/>
    </source>
</evidence>